<dbReference type="Pfam" id="PF13191">
    <property type="entry name" value="AAA_16"/>
    <property type="match status" value="1"/>
</dbReference>
<keyword evidence="2" id="KW-0067">ATP-binding</keyword>
<dbReference type="Pfam" id="PF00196">
    <property type="entry name" value="GerE"/>
    <property type="match status" value="1"/>
</dbReference>
<dbReference type="InterPro" id="IPR041664">
    <property type="entry name" value="AAA_16"/>
</dbReference>
<dbReference type="PANTHER" id="PTHR16305">
    <property type="entry name" value="TESTICULAR SOLUBLE ADENYLYL CYCLASE"/>
    <property type="match status" value="1"/>
</dbReference>
<evidence type="ECO:0000259" key="3">
    <source>
        <dbReference type="PROSITE" id="PS50043"/>
    </source>
</evidence>
<dbReference type="SUPFAM" id="SSF52540">
    <property type="entry name" value="P-loop containing nucleoside triphosphate hydrolases"/>
    <property type="match status" value="1"/>
</dbReference>
<dbReference type="RefSeq" id="WP_185757367.1">
    <property type="nucleotide sequence ID" value="NZ_VFPG01000002.1"/>
</dbReference>
<dbReference type="PRINTS" id="PR00038">
    <property type="entry name" value="HTHLUXR"/>
</dbReference>
<gene>
    <name evidence="4" type="ORF">FB390_6581</name>
</gene>
<proteinExistence type="predicted"/>
<accession>A0A543EY04</accession>
<dbReference type="GO" id="GO:0003677">
    <property type="term" value="F:DNA binding"/>
    <property type="evidence" value="ECO:0007669"/>
    <property type="project" value="InterPro"/>
</dbReference>
<dbReference type="EMBL" id="VFPG01000002">
    <property type="protein sequence ID" value="TQM26389.1"/>
    <property type="molecule type" value="Genomic_DNA"/>
</dbReference>
<dbReference type="InterPro" id="IPR036388">
    <property type="entry name" value="WH-like_DNA-bd_sf"/>
</dbReference>
<evidence type="ECO:0000313" key="5">
    <source>
        <dbReference type="Proteomes" id="UP000316331"/>
    </source>
</evidence>
<keyword evidence="5" id="KW-1185">Reference proteome</keyword>
<feature type="domain" description="HTH luxR-type" evidence="3">
    <location>
        <begin position="851"/>
        <end position="912"/>
    </location>
</feature>
<dbReference type="GO" id="GO:0004016">
    <property type="term" value="F:adenylate cyclase activity"/>
    <property type="evidence" value="ECO:0007669"/>
    <property type="project" value="TreeGrafter"/>
</dbReference>
<reference evidence="4 5" key="1">
    <citation type="submission" date="2019-06" db="EMBL/GenBank/DDBJ databases">
        <title>Sequencing the genomes of 1000 actinobacteria strains.</title>
        <authorList>
            <person name="Klenk H.-P."/>
        </authorList>
    </citation>
    <scope>NUCLEOTIDE SEQUENCE [LARGE SCALE GENOMIC DNA]</scope>
    <source>
        <strain evidence="4 5">DSM 103495</strain>
    </source>
</reference>
<keyword evidence="1" id="KW-0547">Nucleotide-binding</keyword>
<sequence length="912" mass="98090">MYLHGRESESAELEGLVRNAESGLSAVRIVRGPAGIGKTALLEDVIAAASRLRVMRVAGVEVEQELGFAGLHRLLLPLLGERGRLPAPQRAALETAFGIQAVTAPPDRFLVGLATLTLLADAAADRPLLAVCDDAHWLDRESLQVLAFVARRLDAESIVLLFAARDDDADDDLHGLPELRLTGLSEPDAAELLASSVTADIDKVIAMRLLTETAGNPLAILELARSFGEGAAAESGLTDPLPLDRRLEARFLRRTRGLDEATQDLLLVLAADAGNDPELIRRAVGSLTTAAFDTALEQAQRAELLSPTTSSDPLRFRHPLIRSAVYGGASAVRRRQVHAALAEAVDPVRDADRRAWHRAAATDRPDEDVAAELEAAAARAGERGGYLAQAAFLHRAADITPPGPPRNGRLLAAAGAALTAGAPHLAEQLLDKLTPDLGIPILDAYAMRLRGFLNVMLGREGAVPLLFEAARIFRDADPRTARDTLLEAFDAAIVVARIGDGMSALRIAEAALDVPPVPGEPSIADLLLSAHAQLVGRDYVSAVPLMRRGLAAMLTERAEDGDAARWFLLGVLLAIELWDIDALGRCAQRYGSTARGRGALRMLQAATHGAATYELLCGRLTASTAHFAEFKDVAAAIGADLRYADSSDVLLHGWRGDEARTVAAVAIQAGPDAERPGGLQVQLARTALVVLRLGQCRYTEAEETATIVFDEDPPHFGNIVLPDLIEAAVRNNNATAADRALTRLTDRAGASETPWALGVLARSRALLADDAAAEKLYLEALSVLEQTPLTTEVARTHLLYGEWLRRRRRRGDARHHLRTAHELFLDMGAAAFTERARTELAGAGERARERTPSSSYDLTPRELQVAHLAATGITNQQIAAELFLSTATVEYHLRKIFRKLGITSRRQLPHRM</sequence>
<name>A0A543EY04_9NOCA</name>
<dbReference type="PROSITE" id="PS50043">
    <property type="entry name" value="HTH_LUXR_2"/>
    <property type="match status" value="1"/>
</dbReference>
<dbReference type="InterPro" id="IPR016032">
    <property type="entry name" value="Sig_transdc_resp-reg_C-effctor"/>
</dbReference>
<dbReference type="GO" id="GO:0005524">
    <property type="term" value="F:ATP binding"/>
    <property type="evidence" value="ECO:0007669"/>
    <property type="project" value="UniProtKB-KW"/>
</dbReference>
<dbReference type="CDD" id="cd06170">
    <property type="entry name" value="LuxR_C_like"/>
    <property type="match status" value="1"/>
</dbReference>
<dbReference type="GO" id="GO:0005737">
    <property type="term" value="C:cytoplasm"/>
    <property type="evidence" value="ECO:0007669"/>
    <property type="project" value="TreeGrafter"/>
</dbReference>
<dbReference type="SMART" id="SM00421">
    <property type="entry name" value="HTH_LUXR"/>
    <property type="match status" value="1"/>
</dbReference>
<evidence type="ECO:0000313" key="4">
    <source>
        <dbReference type="EMBL" id="TQM26389.1"/>
    </source>
</evidence>
<evidence type="ECO:0000256" key="1">
    <source>
        <dbReference type="ARBA" id="ARBA00022741"/>
    </source>
</evidence>
<comment type="caution">
    <text evidence="4">The sequence shown here is derived from an EMBL/GenBank/DDBJ whole genome shotgun (WGS) entry which is preliminary data.</text>
</comment>
<dbReference type="Proteomes" id="UP000316331">
    <property type="component" value="Unassembled WGS sequence"/>
</dbReference>
<dbReference type="InterPro" id="IPR000792">
    <property type="entry name" value="Tscrpt_reg_LuxR_C"/>
</dbReference>
<evidence type="ECO:0000256" key="2">
    <source>
        <dbReference type="ARBA" id="ARBA00022840"/>
    </source>
</evidence>
<protein>
    <submittedName>
        <fullName evidence="4">AAA ATPase-like protein</fullName>
    </submittedName>
</protein>
<dbReference type="Gene3D" id="1.10.10.10">
    <property type="entry name" value="Winged helix-like DNA-binding domain superfamily/Winged helix DNA-binding domain"/>
    <property type="match status" value="1"/>
</dbReference>
<dbReference type="InterPro" id="IPR027417">
    <property type="entry name" value="P-loop_NTPase"/>
</dbReference>
<dbReference type="PANTHER" id="PTHR16305:SF35">
    <property type="entry name" value="TRANSCRIPTIONAL ACTIVATOR DOMAIN"/>
    <property type="match status" value="1"/>
</dbReference>
<dbReference type="AlphaFoldDB" id="A0A543EY04"/>
<organism evidence="4 5">
    <name type="scientific">Nocardia bhagyanarayanae</name>
    <dbReference type="NCBI Taxonomy" id="1215925"/>
    <lineage>
        <taxon>Bacteria</taxon>
        <taxon>Bacillati</taxon>
        <taxon>Actinomycetota</taxon>
        <taxon>Actinomycetes</taxon>
        <taxon>Mycobacteriales</taxon>
        <taxon>Nocardiaceae</taxon>
        <taxon>Nocardia</taxon>
    </lineage>
</organism>
<dbReference type="GO" id="GO:0006355">
    <property type="term" value="P:regulation of DNA-templated transcription"/>
    <property type="evidence" value="ECO:0007669"/>
    <property type="project" value="InterPro"/>
</dbReference>
<dbReference type="SUPFAM" id="SSF46894">
    <property type="entry name" value="C-terminal effector domain of the bipartite response regulators"/>
    <property type="match status" value="1"/>
</dbReference>